<gene>
    <name evidence="1" type="ORF">IXC47_19140</name>
</gene>
<evidence type="ECO:0000313" key="1">
    <source>
        <dbReference type="EMBL" id="MBF8179795.1"/>
    </source>
</evidence>
<sequence>MNQSLCPYTTKLLSETTNVNDEHILPIGLGAPQSFYVPATEEENLRLNTLIDAPAINDPLLRFIAMAAGVVSRSGVVKTKLKGTLSEGGETVAAVFSTANVDLKFVKPIDIDSTSGQILGIRGFGDQAATQAEQIKKDHAKKGKLIEIGDIESRPSPWIKFDFEGDMHVIRAEIIKTAYLMSVRVFGDDAIRGRSGDIFRAAMVACNADKIRETGILGGLSNDLPPPFNNVVERNEHLIASVNIGPQILTVVQLFGTFSAFFLTPSTDFSCEPGTGEIVKINAATATMEKKTLVDLANQLAAEGRFHGIF</sequence>
<organism evidence="1 2">
    <name type="scientific">Herminiimonas contaminans</name>
    <dbReference type="NCBI Taxonomy" id="1111140"/>
    <lineage>
        <taxon>Bacteria</taxon>
        <taxon>Pseudomonadati</taxon>
        <taxon>Pseudomonadota</taxon>
        <taxon>Betaproteobacteria</taxon>
        <taxon>Burkholderiales</taxon>
        <taxon>Oxalobacteraceae</taxon>
        <taxon>Herminiimonas</taxon>
    </lineage>
</organism>
<accession>A0ABS0EYC1</accession>
<dbReference type="RefSeq" id="WP_195876747.1">
    <property type="nucleotide sequence ID" value="NZ_JADOEL010000038.1"/>
</dbReference>
<name>A0ABS0EYC1_9BURK</name>
<proteinExistence type="predicted"/>
<comment type="caution">
    <text evidence="1">The sequence shown here is derived from an EMBL/GenBank/DDBJ whole genome shotgun (WGS) entry which is preliminary data.</text>
</comment>
<protein>
    <submittedName>
        <fullName evidence="1">Uncharacterized protein</fullName>
    </submittedName>
</protein>
<dbReference type="Proteomes" id="UP000657372">
    <property type="component" value="Unassembled WGS sequence"/>
</dbReference>
<reference evidence="1 2" key="1">
    <citation type="submission" date="2020-11" db="EMBL/GenBank/DDBJ databases">
        <title>WGS of Herminiimonas contaminans strain Marseille-Q4544 isolated from planarians Schmidtea mediterranea.</title>
        <authorList>
            <person name="Kangale L."/>
        </authorList>
    </citation>
    <scope>NUCLEOTIDE SEQUENCE [LARGE SCALE GENOMIC DNA]</scope>
    <source>
        <strain evidence="1 2">Marseille-Q4544</strain>
    </source>
</reference>
<keyword evidence="2" id="KW-1185">Reference proteome</keyword>
<dbReference type="EMBL" id="JADOEL010000038">
    <property type="protein sequence ID" value="MBF8179795.1"/>
    <property type="molecule type" value="Genomic_DNA"/>
</dbReference>
<evidence type="ECO:0000313" key="2">
    <source>
        <dbReference type="Proteomes" id="UP000657372"/>
    </source>
</evidence>